<evidence type="ECO:0000256" key="4">
    <source>
        <dbReference type="ARBA" id="ARBA00022989"/>
    </source>
</evidence>
<dbReference type="RefSeq" id="WP_406699748.1">
    <property type="nucleotide sequence ID" value="NZ_CP155447.1"/>
</dbReference>
<evidence type="ECO:0000256" key="3">
    <source>
        <dbReference type="ARBA" id="ARBA00022692"/>
    </source>
</evidence>
<dbReference type="Gene3D" id="3.30.870.10">
    <property type="entry name" value="Endonuclease Chain A"/>
    <property type="match status" value="2"/>
</dbReference>
<reference evidence="9" key="1">
    <citation type="submission" date="2024-05" db="EMBL/GenBank/DDBJ databases">
        <title>Planctomycetes of the genus Singulisphaera possess chitinolytic capabilities.</title>
        <authorList>
            <person name="Ivanova A."/>
        </authorList>
    </citation>
    <scope>NUCLEOTIDE SEQUENCE</scope>
    <source>
        <strain evidence="9">Ch08T</strain>
    </source>
</reference>
<dbReference type="CDD" id="cd09162">
    <property type="entry name" value="PLDc_CLS_unchar1_2"/>
    <property type="match status" value="1"/>
</dbReference>
<name>A0AAU7CP82_9BACT</name>
<organism evidence="9">
    <name type="scientific">Singulisphaera sp. Ch08</name>
    <dbReference type="NCBI Taxonomy" id="3120278"/>
    <lineage>
        <taxon>Bacteria</taxon>
        <taxon>Pseudomonadati</taxon>
        <taxon>Planctomycetota</taxon>
        <taxon>Planctomycetia</taxon>
        <taxon>Isosphaerales</taxon>
        <taxon>Isosphaeraceae</taxon>
        <taxon>Singulisphaera</taxon>
    </lineage>
</organism>
<feature type="transmembrane region" description="Helical" evidence="7">
    <location>
        <begin position="45"/>
        <end position="63"/>
    </location>
</feature>
<keyword evidence="4 7" id="KW-1133">Transmembrane helix</keyword>
<feature type="region of interest" description="Disordered" evidence="6">
    <location>
        <begin position="74"/>
        <end position="96"/>
    </location>
</feature>
<dbReference type="InterPro" id="IPR025202">
    <property type="entry name" value="PLD-like_dom"/>
</dbReference>
<evidence type="ECO:0000256" key="7">
    <source>
        <dbReference type="SAM" id="Phobius"/>
    </source>
</evidence>
<proteinExistence type="predicted"/>
<dbReference type="SMART" id="SM00155">
    <property type="entry name" value="PLDc"/>
    <property type="match status" value="2"/>
</dbReference>
<evidence type="ECO:0000256" key="1">
    <source>
        <dbReference type="ARBA" id="ARBA00004651"/>
    </source>
</evidence>
<dbReference type="PANTHER" id="PTHR21248:SF22">
    <property type="entry name" value="PHOSPHOLIPASE D"/>
    <property type="match status" value="1"/>
</dbReference>
<dbReference type="Pfam" id="PF13091">
    <property type="entry name" value="PLDc_2"/>
    <property type="match status" value="2"/>
</dbReference>
<evidence type="ECO:0000256" key="5">
    <source>
        <dbReference type="ARBA" id="ARBA00023136"/>
    </source>
</evidence>
<accession>A0AAU7CP82</accession>
<dbReference type="GO" id="GO:0005886">
    <property type="term" value="C:plasma membrane"/>
    <property type="evidence" value="ECO:0007669"/>
    <property type="project" value="UniProtKB-SubCell"/>
</dbReference>
<sequence>MSHFYESNLFWLSSQLLTTLGFVLGIILVAHLLRSRRSTSSTMAWLLIIVLVPYLGVPLYLMIGGRKMQRRAESKEQVYHRRRKPSSETSGGPAERILQSFGIPPATLGNMVEPVTSGEEAYRLLLELIDKAEQSIHITTYILGRDPVGAAIIERLAKRAADGVSVRLLLDDVGSWRVGRRFVSPLTAAGAKVAFFMPMLHLPFRGRTNLRNHRKIVVIDGQYALTGGMNLASEYMGPTPNPQRWHDFSLVISGPAVADLADLFRSDWKFATGETIAKEEMSPLPTVPEGSITQVVASGPDVSGDPLYESLVSVMFAAQRRIWVVTPYFVPDETLARALELAARRGVEVRVLVPDHSNHAMADLARVSYLRQIQTAGGQVLLYQPGMVHGKVVLIDHDLAIVGSANMDMRSLFLNYEVAVFCYSQPQVDATAKWIETLMAQSQRGLSERGRLTQLAEDVVRLLSPLL</sequence>
<dbReference type="InterPro" id="IPR001736">
    <property type="entry name" value="PLipase_D/transphosphatidylase"/>
</dbReference>
<dbReference type="AlphaFoldDB" id="A0AAU7CP82"/>
<keyword evidence="2" id="KW-1003">Cell membrane</keyword>
<gene>
    <name evidence="9" type="ORF">V5E97_12900</name>
</gene>
<dbReference type="CDD" id="cd09156">
    <property type="entry name" value="PLDc_CLS_unchar1_1"/>
    <property type="match status" value="1"/>
</dbReference>
<feature type="domain" description="PLD phosphodiesterase" evidence="8">
    <location>
        <begin position="208"/>
        <end position="235"/>
    </location>
</feature>
<dbReference type="Pfam" id="PF13396">
    <property type="entry name" value="PLDc_N"/>
    <property type="match status" value="1"/>
</dbReference>
<protein>
    <submittedName>
        <fullName evidence="9">Phospholipase D-like domain-containing protein</fullName>
    </submittedName>
</protein>
<feature type="transmembrane region" description="Helical" evidence="7">
    <location>
        <begin position="12"/>
        <end position="33"/>
    </location>
</feature>
<evidence type="ECO:0000256" key="2">
    <source>
        <dbReference type="ARBA" id="ARBA00022475"/>
    </source>
</evidence>
<dbReference type="SUPFAM" id="SSF56024">
    <property type="entry name" value="Phospholipase D/nuclease"/>
    <property type="match status" value="2"/>
</dbReference>
<feature type="domain" description="PLD phosphodiesterase" evidence="8">
    <location>
        <begin position="384"/>
        <end position="411"/>
    </location>
</feature>
<dbReference type="GO" id="GO:0030572">
    <property type="term" value="F:phosphatidyltransferase activity"/>
    <property type="evidence" value="ECO:0007669"/>
    <property type="project" value="UniProtKB-ARBA"/>
</dbReference>
<keyword evidence="3 7" id="KW-0812">Transmembrane</keyword>
<keyword evidence="5 7" id="KW-0472">Membrane</keyword>
<comment type="subcellular location">
    <subcellularLocation>
        <location evidence="1">Cell membrane</location>
        <topology evidence="1">Multi-pass membrane protein</topology>
    </subcellularLocation>
</comment>
<dbReference type="PANTHER" id="PTHR21248">
    <property type="entry name" value="CARDIOLIPIN SYNTHASE"/>
    <property type="match status" value="1"/>
</dbReference>
<evidence type="ECO:0000313" key="9">
    <source>
        <dbReference type="EMBL" id="XBH06900.1"/>
    </source>
</evidence>
<evidence type="ECO:0000256" key="6">
    <source>
        <dbReference type="SAM" id="MobiDB-lite"/>
    </source>
</evidence>
<dbReference type="InterPro" id="IPR027379">
    <property type="entry name" value="CLS_N"/>
</dbReference>
<dbReference type="GO" id="GO:0032049">
    <property type="term" value="P:cardiolipin biosynthetic process"/>
    <property type="evidence" value="ECO:0007669"/>
    <property type="project" value="UniProtKB-ARBA"/>
</dbReference>
<dbReference type="EMBL" id="CP155447">
    <property type="protein sequence ID" value="XBH06900.1"/>
    <property type="molecule type" value="Genomic_DNA"/>
</dbReference>
<dbReference type="PROSITE" id="PS50035">
    <property type="entry name" value="PLD"/>
    <property type="match status" value="2"/>
</dbReference>
<evidence type="ECO:0000259" key="8">
    <source>
        <dbReference type="PROSITE" id="PS50035"/>
    </source>
</evidence>